<dbReference type="InterPro" id="IPR001173">
    <property type="entry name" value="Glyco_trans_2-like"/>
</dbReference>
<keyword evidence="2" id="KW-0808">Transferase</keyword>
<dbReference type="SUPFAM" id="SSF53448">
    <property type="entry name" value="Nucleotide-diphospho-sugar transferases"/>
    <property type="match status" value="1"/>
</dbReference>
<protein>
    <submittedName>
        <fullName evidence="2">Glycosyltransferase</fullName>
        <ecNumber evidence="2">2.4.-.-</ecNumber>
    </submittedName>
</protein>
<accession>A0ABY7PNX3</accession>
<evidence type="ECO:0000313" key="3">
    <source>
        <dbReference type="Proteomes" id="UP001211872"/>
    </source>
</evidence>
<organism evidence="2 3">
    <name type="scientific">Hymenobacter yonginensis</name>
    <dbReference type="NCBI Taxonomy" id="748197"/>
    <lineage>
        <taxon>Bacteria</taxon>
        <taxon>Pseudomonadati</taxon>
        <taxon>Bacteroidota</taxon>
        <taxon>Cytophagia</taxon>
        <taxon>Cytophagales</taxon>
        <taxon>Hymenobacteraceae</taxon>
        <taxon>Hymenobacter</taxon>
    </lineage>
</organism>
<reference evidence="2 3" key="1">
    <citation type="journal article" date="2011" name="Int. J. Syst. Evol. Microbiol.">
        <title>Hymenobacter yonginensis sp. nov., isolated from a mesotrophic artificial lake.</title>
        <authorList>
            <person name="Joung Y."/>
            <person name="Cho S.H."/>
            <person name="Kim H."/>
            <person name="Kim S.B."/>
            <person name="Joh K."/>
        </authorList>
    </citation>
    <scope>NUCLEOTIDE SEQUENCE [LARGE SCALE GENOMIC DNA]</scope>
    <source>
        <strain evidence="2 3">KCTC 22745</strain>
    </source>
</reference>
<feature type="domain" description="Glycosyltransferase 2-like" evidence="1">
    <location>
        <begin position="12"/>
        <end position="181"/>
    </location>
</feature>
<dbReference type="EMBL" id="CP115396">
    <property type="protein sequence ID" value="WBO84965.1"/>
    <property type="molecule type" value="Genomic_DNA"/>
</dbReference>
<evidence type="ECO:0000313" key="2">
    <source>
        <dbReference type="EMBL" id="WBO84965.1"/>
    </source>
</evidence>
<dbReference type="Proteomes" id="UP001211872">
    <property type="component" value="Chromosome"/>
</dbReference>
<dbReference type="PANTHER" id="PTHR43685">
    <property type="entry name" value="GLYCOSYLTRANSFERASE"/>
    <property type="match status" value="1"/>
</dbReference>
<proteinExistence type="predicted"/>
<dbReference type="CDD" id="cd06423">
    <property type="entry name" value="CESA_like"/>
    <property type="match status" value="1"/>
</dbReference>
<dbReference type="GO" id="GO:0016757">
    <property type="term" value="F:glycosyltransferase activity"/>
    <property type="evidence" value="ECO:0007669"/>
    <property type="project" value="UniProtKB-KW"/>
</dbReference>
<dbReference type="PANTHER" id="PTHR43685:SF2">
    <property type="entry name" value="GLYCOSYLTRANSFERASE 2-LIKE DOMAIN-CONTAINING PROTEIN"/>
    <property type="match status" value="1"/>
</dbReference>
<keyword evidence="3" id="KW-1185">Reference proteome</keyword>
<dbReference type="Pfam" id="PF00535">
    <property type="entry name" value="Glycos_transf_2"/>
    <property type="match status" value="1"/>
</dbReference>
<dbReference type="EC" id="2.4.-.-" evidence="2"/>
<keyword evidence="2" id="KW-0328">Glycosyltransferase</keyword>
<dbReference type="InterPro" id="IPR029044">
    <property type="entry name" value="Nucleotide-diphossugar_trans"/>
</dbReference>
<dbReference type="Gene3D" id="3.90.550.10">
    <property type="entry name" value="Spore Coat Polysaccharide Biosynthesis Protein SpsA, Chain A"/>
    <property type="match status" value="1"/>
</dbReference>
<name>A0ABY7PNX3_9BACT</name>
<sequence>MIPVARPERGITVLICTYNSTTRITETLQALARQQVNAAEFAVEVLVVDNASTDATSQMAAATFEQLKFPFAYQVLYEGKSGKSNALELGFATARYEYVCIVDDDNWLEDNYLTLAWEVMEADKQIGALGGIGRPVCEITPPAWFPEFAVIYAADKQADRQGDITRHPSYVYGAGCVVRKAAWQKIHRAGFKSMLMGRHGDKLTSGEDNEMCYAFVLAGYKIWYDERLRFEHFIPAQRLNWNYVQRIFAGNAESESALRPYLDYIRAMQGNSSGSKPLIWLRNAKFSLQYAFVALNKMLKNNERFREGESSAIRTSFYWQQFKTLVKKELTGDKSYELVAAFIARLHQLDK</sequence>
<dbReference type="InterPro" id="IPR050834">
    <property type="entry name" value="Glycosyltransf_2"/>
</dbReference>
<evidence type="ECO:0000259" key="1">
    <source>
        <dbReference type="Pfam" id="PF00535"/>
    </source>
</evidence>
<dbReference type="RefSeq" id="WP_270127532.1">
    <property type="nucleotide sequence ID" value="NZ_CP115396.1"/>
</dbReference>
<gene>
    <name evidence="2" type="ORF">O9Z63_01675</name>
</gene>